<dbReference type="Pfam" id="PF01478">
    <property type="entry name" value="Peptidase_A24"/>
    <property type="match status" value="1"/>
</dbReference>
<evidence type="ECO:0000256" key="2">
    <source>
        <dbReference type="SAM" id="Phobius"/>
    </source>
</evidence>
<sequence>MPVVTLMMMAMLISVLNRSHYLRDYRTSVLPHFGNLILVLTVPLVLVDHQVPEFWVHLAWLLLLLIGGLASFIDWEEHVLPDRLILPTLLLSTLLLAMGRRFVPAVIGASLWFVGFAFLAIINPTGLGWGDVKLAALLGADCGALDLKLVPVAIFVALSSGGVVALFQIVKGNRRAQIAFGPFLFAGAIAALLGA</sequence>
<dbReference type="PANTHER" id="PTHR30487">
    <property type="entry name" value="TYPE 4 PREPILIN-LIKE PROTEINS LEADER PEPTIDE-PROCESSING ENZYME"/>
    <property type="match status" value="1"/>
</dbReference>
<keyword evidence="2" id="KW-1133">Transmembrane helix</keyword>
<feature type="transmembrane region" description="Helical" evidence="2">
    <location>
        <begin position="54"/>
        <end position="73"/>
    </location>
</feature>
<feature type="transmembrane region" description="Helical" evidence="2">
    <location>
        <begin position="149"/>
        <end position="169"/>
    </location>
</feature>
<dbReference type="InterPro" id="IPR050882">
    <property type="entry name" value="Prepilin_peptidase/N-MTase"/>
</dbReference>
<evidence type="ECO:0000259" key="3">
    <source>
        <dbReference type="Pfam" id="PF01478"/>
    </source>
</evidence>
<dbReference type="AlphaFoldDB" id="A0A1J5P561"/>
<comment type="caution">
    <text evidence="4">The sequence shown here is derived from an EMBL/GenBank/DDBJ whole genome shotgun (WGS) entry which is preliminary data.</text>
</comment>
<evidence type="ECO:0000313" key="4">
    <source>
        <dbReference type="EMBL" id="OIQ66681.1"/>
    </source>
</evidence>
<proteinExistence type="inferred from homology"/>
<comment type="similarity">
    <text evidence="1">Belongs to the peptidase A24 family.</text>
</comment>
<name>A0A1J5P561_9ZZZZ</name>
<evidence type="ECO:0000256" key="1">
    <source>
        <dbReference type="ARBA" id="ARBA00005801"/>
    </source>
</evidence>
<dbReference type="InterPro" id="IPR000045">
    <property type="entry name" value="Prepilin_IV_endopep_pep"/>
</dbReference>
<dbReference type="Gene3D" id="1.20.120.1220">
    <property type="match status" value="1"/>
</dbReference>
<feature type="transmembrane region" description="Helical" evidence="2">
    <location>
        <begin position="85"/>
        <end position="103"/>
    </location>
</feature>
<feature type="transmembrane region" description="Helical" evidence="2">
    <location>
        <begin position="176"/>
        <end position="194"/>
    </location>
</feature>
<dbReference type="GO" id="GO:0006465">
    <property type="term" value="P:signal peptide processing"/>
    <property type="evidence" value="ECO:0007669"/>
    <property type="project" value="TreeGrafter"/>
</dbReference>
<keyword evidence="2" id="KW-0812">Transmembrane</keyword>
<feature type="domain" description="Prepilin type IV endopeptidase peptidase" evidence="3">
    <location>
        <begin position="62"/>
        <end position="166"/>
    </location>
</feature>
<keyword evidence="2" id="KW-0472">Membrane</keyword>
<dbReference type="EMBL" id="MLJW01006431">
    <property type="protein sequence ID" value="OIQ66681.1"/>
    <property type="molecule type" value="Genomic_DNA"/>
</dbReference>
<gene>
    <name evidence="4" type="primary">outO_11</name>
    <name evidence="4" type="ORF">GALL_517470</name>
</gene>
<feature type="transmembrane region" description="Helical" evidence="2">
    <location>
        <begin position="110"/>
        <end position="129"/>
    </location>
</feature>
<dbReference type="GO" id="GO:0005886">
    <property type="term" value="C:plasma membrane"/>
    <property type="evidence" value="ECO:0007669"/>
    <property type="project" value="TreeGrafter"/>
</dbReference>
<accession>A0A1J5P561</accession>
<reference evidence="4" key="1">
    <citation type="submission" date="2016-10" db="EMBL/GenBank/DDBJ databases">
        <title>Sequence of Gallionella enrichment culture.</title>
        <authorList>
            <person name="Poehlein A."/>
            <person name="Muehling M."/>
            <person name="Daniel R."/>
        </authorList>
    </citation>
    <scope>NUCLEOTIDE SEQUENCE</scope>
</reference>
<protein>
    <submittedName>
        <fullName evidence="4">Type 4 prepilin-like protein leader peptide-processing enzyme</fullName>
    </submittedName>
</protein>
<dbReference type="PANTHER" id="PTHR30487:SF0">
    <property type="entry name" value="PREPILIN LEADER PEPTIDASE_N-METHYLTRANSFERASE-RELATED"/>
    <property type="match status" value="1"/>
</dbReference>
<dbReference type="GO" id="GO:0004190">
    <property type="term" value="F:aspartic-type endopeptidase activity"/>
    <property type="evidence" value="ECO:0007669"/>
    <property type="project" value="InterPro"/>
</dbReference>
<organism evidence="4">
    <name type="scientific">mine drainage metagenome</name>
    <dbReference type="NCBI Taxonomy" id="410659"/>
    <lineage>
        <taxon>unclassified sequences</taxon>
        <taxon>metagenomes</taxon>
        <taxon>ecological metagenomes</taxon>
    </lineage>
</organism>
<feature type="transmembrane region" description="Helical" evidence="2">
    <location>
        <begin position="28"/>
        <end position="47"/>
    </location>
</feature>